<proteinExistence type="predicted"/>
<dbReference type="InterPro" id="IPR050951">
    <property type="entry name" value="Retrovirus_Pol_polyprotein"/>
</dbReference>
<reference evidence="3" key="2">
    <citation type="submission" date="2025-05" db="UniProtKB">
        <authorList>
            <consortium name="EnsemblMetazoa"/>
        </authorList>
    </citation>
    <scope>IDENTIFICATION</scope>
    <source>
        <strain evidence="3">Foshan</strain>
    </source>
</reference>
<dbReference type="Proteomes" id="UP000069940">
    <property type="component" value="Unassembled WGS sequence"/>
</dbReference>
<dbReference type="PANTHER" id="PTHR37984">
    <property type="entry name" value="PROTEIN CBG26694"/>
    <property type="match status" value="1"/>
</dbReference>
<evidence type="ECO:0000259" key="2">
    <source>
        <dbReference type="PROSITE" id="PS50994"/>
    </source>
</evidence>
<dbReference type="PROSITE" id="PS00024">
    <property type="entry name" value="HEMOPEXIN"/>
    <property type="match status" value="1"/>
</dbReference>
<dbReference type="RefSeq" id="XP_029729220.1">
    <property type="nucleotide sequence ID" value="XM_029873360.1"/>
</dbReference>
<dbReference type="Pfam" id="PF00665">
    <property type="entry name" value="rve"/>
    <property type="match status" value="1"/>
</dbReference>
<evidence type="ECO:0000256" key="1">
    <source>
        <dbReference type="ARBA" id="ARBA00012493"/>
    </source>
</evidence>
<feature type="domain" description="Integrase catalytic" evidence="2">
    <location>
        <begin position="116"/>
        <end position="275"/>
    </location>
</feature>
<dbReference type="GeneID" id="115266787"/>
<accession>A0ABM1XKY3</accession>
<sequence>MSYRVTIVVIKAGWPNDPEEVDSVVKQYWNYRDELSTYEGLIFKGDRLLIPETLRLKAMNIIHAGHFGIQSSIKRAKQLVFWPSMGRDIERFVEDCGVCQKHSRSNVKEPMIVKQVPEYPFQIVGSDIFHFNGGNYIVIIDSYSGWIDFKKLRSMESSEVIDHLQSWFAIWGTPEEFHSDNAKQYSSLIFRRFAAEWKFEHVTSSPYYPQSNGLSERAVQIAKNILKKCYEDNSSVQLALLNYRNIPRNSKLLSPNQRLMSRITNSPLPVANQKLKPMSHFTK</sequence>
<dbReference type="InterPro" id="IPR036397">
    <property type="entry name" value="RNaseH_sf"/>
</dbReference>
<keyword evidence="4" id="KW-1185">Reference proteome</keyword>
<dbReference type="SUPFAM" id="SSF53098">
    <property type="entry name" value="Ribonuclease H-like"/>
    <property type="match status" value="1"/>
</dbReference>
<evidence type="ECO:0000313" key="3">
    <source>
        <dbReference type="EnsemblMetazoa" id="AALFPA23_000636.P474"/>
    </source>
</evidence>
<dbReference type="Pfam" id="PF17921">
    <property type="entry name" value="Integrase_H2C2"/>
    <property type="match status" value="1"/>
</dbReference>
<dbReference type="InterPro" id="IPR012337">
    <property type="entry name" value="RNaseH-like_sf"/>
</dbReference>
<dbReference type="Gene3D" id="1.10.340.70">
    <property type="match status" value="1"/>
</dbReference>
<dbReference type="PANTHER" id="PTHR37984:SF7">
    <property type="entry name" value="INTEGRASE CATALYTIC DOMAIN-CONTAINING PROTEIN"/>
    <property type="match status" value="1"/>
</dbReference>
<organism evidence="3 4">
    <name type="scientific">Aedes albopictus</name>
    <name type="common">Asian tiger mosquito</name>
    <name type="synonym">Stegomyia albopicta</name>
    <dbReference type="NCBI Taxonomy" id="7160"/>
    <lineage>
        <taxon>Eukaryota</taxon>
        <taxon>Metazoa</taxon>
        <taxon>Ecdysozoa</taxon>
        <taxon>Arthropoda</taxon>
        <taxon>Hexapoda</taxon>
        <taxon>Insecta</taxon>
        <taxon>Pterygota</taxon>
        <taxon>Neoptera</taxon>
        <taxon>Endopterygota</taxon>
        <taxon>Diptera</taxon>
        <taxon>Nematocera</taxon>
        <taxon>Culicoidea</taxon>
        <taxon>Culicidae</taxon>
        <taxon>Culicinae</taxon>
        <taxon>Aedini</taxon>
        <taxon>Aedes</taxon>
        <taxon>Stegomyia</taxon>
    </lineage>
</organism>
<dbReference type="EnsemblMetazoa" id="AALFPA23_000636.R474">
    <property type="protein sequence ID" value="AALFPA23_000636.P474"/>
    <property type="gene ID" value="AALFPA23_000636"/>
</dbReference>
<protein>
    <recommendedName>
        <fullName evidence="1">RNA-directed DNA polymerase</fullName>
        <ecNumber evidence="1">2.7.7.49</ecNumber>
    </recommendedName>
</protein>
<dbReference type="InterPro" id="IPR018486">
    <property type="entry name" value="Hemopexin_CS"/>
</dbReference>
<reference evidence="4" key="1">
    <citation type="journal article" date="2015" name="Proc. Natl. Acad. Sci. U.S.A.">
        <title>Genome sequence of the Asian Tiger mosquito, Aedes albopictus, reveals insights into its biology, genetics, and evolution.</title>
        <authorList>
            <person name="Chen X.G."/>
            <person name="Jiang X."/>
            <person name="Gu J."/>
            <person name="Xu M."/>
            <person name="Wu Y."/>
            <person name="Deng Y."/>
            <person name="Zhang C."/>
            <person name="Bonizzoni M."/>
            <person name="Dermauw W."/>
            <person name="Vontas J."/>
            <person name="Armbruster P."/>
            <person name="Huang X."/>
            <person name="Yang Y."/>
            <person name="Zhang H."/>
            <person name="He W."/>
            <person name="Peng H."/>
            <person name="Liu Y."/>
            <person name="Wu K."/>
            <person name="Chen J."/>
            <person name="Lirakis M."/>
            <person name="Topalis P."/>
            <person name="Van Leeuwen T."/>
            <person name="Hall A.B."/>
            <person name="Jiang X."/>
            <person name="Thorpe C."/>
            <person name="Mueller R.L."/>
            <person name="Sun C."/>
            <person name="Waterhouse R.M."/>
            <person name="Yan G."/>
            <person name="Tu Z.J."/>
            <person name="Fang X."/>
            <person name="James A.A."/>
        </authorList>
    </citation>
    <scope>NUCLEOTIDE SEQUENCE [LARGE SCALE GENOMIC DNA]</scope>
    <source>
        <strain evidence="4">Foshan</strain>
    </source>
</reference>
<dbReference type="InterPro" id="IPR041588">
    <property type="entry name" value="Integrase_H2C2"/>
</dbReference>
<dbReference type="Gene3D" id="3.30.420.10">
    <property type="entry name" value="Ribonuclease H-like superfamily/Ribonuclease H"/>
    <property type="match status" value="1"/>
</dbReference>
<dbReference type="PROSITE" id="PS50994">
    <property type="entry name" value="INTEGRASE"/>
    <property type="match status" value="1"/>
</dbReference>
<dbReference type="InterPro" id="IPR001584">
    <property type="entry name" value="Integrase_cat-core"/>
</dbReference>
<dbReference type="EC" id="2.7.7.49" evidence="1"/>
<name>A0ABM1XKY3_AEDAL</name>
<evidence type="ECO:0000313" key="4">
    <source>
        <dbReference type="Proteomes" id="UP000069940"/>
    </source>
</evidence>